<dbReference type="Gene3D" id="1.10.4080.10">
    <property type="entry name" value="ADP-ribosylation/Crystallin J1"/>
    <property type="match status" value="1"/>
</dbReference>
<evidence type="ECO:0000313" key="15">
    <source>
        <dbReference type="Proteomes" id="UP000663829"/>
    </source>
</evidence>
<dbReference type="OrthoDB" id="410104at2759"/>
<dbReference type="AlphaFoldDB" id="A0A814USB1"/>
<dbReference type="PANTHER" id="PTHR16222">
    <property type="entry name" value="ADP-RIBOSYLGLYCOHYDROLASE"/>
    <property type="match status" value="1"/>
</dbReference>
<dbReference type="GO" id="GO:0004649">
    <property type="term" value="F:poly(ADP-ribose) glycohydrolase activity"/>
    <property type="evidence" value="ECO:0007669"/>
    <property type="project" value="UniProtKB-EC"/>
</dbReference>
<accession>A0A814USB1</accession>
<comment type="catalytic activity">
    <reaction evidence="11">
        <text>alpha-NAD(+) + H2O = ADP-D-ribose + nicotinamide + H(+)</text>
        <dbReference type="Rhea" id="RHEA:68792"/>
        <dbReference type="ChEBI" id="CHEBI:15377"/>
        <dbReference type="ChEBI" id="CHEBI:15378"/>
        <dbReference type="ChEBI" id="CHEBI:17154"/>
        <dbReference type="ChEBI" id="CHEBI:57967"/>
        <dbReference type="ChEBI" id="CHEBI:77017"/>
    </reaction>
</comment>
<feature type="binding site" evidence="12">
    <location>
        <position position="1051"/>
    </location>
    <ligand>
        <name>Mg(2+)</name>
        <dbReference type="ChEBI" id="CHEBI:18420"/>
        <label>1</label>
    </ligand>
</feature>
<reference evidence="13" key="1">
    <citation type="submission" date="2021-02" db="EMBL/GenBank/DDBJ databases">
        <authorList>
            <person name="Nowell W R."/>
        </authorList>
    </citation>
    <scope>NUCLEOTIDE SEQUENCE</scope>
</reference>
<dbReference type="InterPro" id="IPR036705">
    <property type="entry name" value="Ribosyl_crysJ1_sf"/>
</dbReference>
<evidence type="ECO:0000256" key="2">
    <source>
        <dbReference type="ARBA" id="ARBA00012255"/>
    </source>
</evidence>
<dbReference type="InterPro" id="IPR050792">
    <property type="entry name" value="ADP-ribosylglycohydrolase"/>
</dbReference>
<dbReference type="EMBL" id="CAJNOQ010007736">
    <property type="protein sequence ID" value="CAF1177223.1"/>
    <property type="molecule type" value="Genomic_DNA"/>
</dbReference>
<dbReference type="EMBL" id="CAJOBC010007737">
    <property type="protein sequence ID" value="CAF3941315.1"/>
    <property type="molecule type" value="Genomic_DNA"/>
</dbReference>
<keyword evidence="12" id="KW-0479">Metal-binding</keyword>
<evidence type="ECO:0000313" key="13">
    <source>
        <dbReference type="EMBL" id="CAF1177223.1"/>
    </source>
</evidence>
<feature type="non-terminal residue" evidence="13">
    <location>
        <position position="1245"/>
    </location>
</feature>
<comment type="similarity">
    <text evidence="1">Belongs to the ADP-ribosylglycohydrolase family.</text>
</comment>
<feature type="binding site" evidence="12">
    <location>
        <position position="814"/>
    </location>
    <ligand>
        <name>Mg(2+)</name>
        <dbReference type="ChEBI" id="CHEBI:18420"/>
        <label>1</label>
    </ligand>
</feature>
<evidence type="ECO:0000256" key="7">
    <source>
        <dbReference type="ARBA" id="ARBA00042722"/>
    </source>
</evidence>
<evidence type="ECO:0000256" key="5">
    <source>
        <dbReference type="ARBA" id="ARBA00042398"/>
    </source>
</evidence>
<keyword evidence="3" id="KW-0378">Hydrolase</keyword>
<keyword evidence="15" id="KW-1185">Reference proteome</keyword>
<feature type="binding site" evidence="12">
    <location>
        <position position="813"/>
    </location>
    <ligand>
        <name>Mg(2+)</name>
        <dbReference type="ChEBI" id="CHEBI:18420"/>
        <label>1</label>
    </ligand>
</feature>
<dbReference type="SUPFAM" id="SSF101478">
    <property type="entry name" value="ADP-ribosylglycohydrolase"/>
    <property type="match status" value="1"/>
</dbReference>
<dbReference type="Proteomes" id="UP000663829">
    <property type="component" value="Unassembled WGS sequence"/>
</dbReference>
<evidence type="ECO:0000256" key="3">
    <source>
        <dbReference type="ARBA" id="ARBA00022801"/>
    </source>
</evidence>
<comment type="caution">
    <text evidence="13">The sequence shown here is derived from an EMBL/GenBank/DDBJ whole genome shotgun (WGS) entry which is preliminary data.</text>
</comment>
<dbReference type="EC" id="3.2.1.143" evidence="2"/>
<gene>
    <name evidence="13" type="ORF">GPM918_LOCUS22505</name>
    <name evidence="14" type="ORF">SRO942_LOCUS22504</name>
</gene>
<proteinExistence type="inferred from homology"/>
<evidence type="ECO:0000256" key="8">
    <source>
        <dbReference type="ARBA" id="ARBA00042850"/>
    </source>
</evidence>
<feature type="binding site" evidence="12">
    <location>
        <position position="1054"/>
    </location>
    <ligand>
        <name>Mg(2+)</name>
        <dbReference type="ChEBI" id="CHEBI:18420"/>
        <label>1</label>
    </ligand>
</feature>
<evidence type="ECO:0000256" key="9">
    <source>
        <dbReference type="ARBA" id="ARBA00043187"/>
    </source>
</evidence>
<dbReference type="Pfam" id="PF03747">
    <property type="entry name" value="ADP_ribosyl_GH"/>
    <property type="match status" value="1"/>
</dbReference>
<dbReference type="InterPro" id="IPR005502">
    <property type="entry name" value="Ribosyl_crysJ1"/>
</dbReference>
<dbReference type="PANTHER" id="PTHR16222:SF24">
    <property type="entry name" value="ADP-RIBOSYLHYDROLASE ARH3"/>
    <property type="match status" value="1"/>
</dbReference>
<dbReference type="GO" id="GO:0046872">
    <property type="term" value="F:metal ion binding"/>
    <property type="evidence" value="ECO:0007669"/>
    <property type="project" value="UniProtKB-KW"/>
</dbReference>
<sequence length="1245" mass="142624">IHIIRPNCPDGIQCKKLIHEDHLNSYTHSNIRDIRLLCIDGNKCSYRHNSDHLARYRHGFSARDSGVVRYYNLNKGINFVENQQKNIERVINYVKKKNWKILSSQSISPDIIDWIRTVQPVHRCKRDIFQSILLHGHVMSRDYMENLKKPGYVIHSILQHTRIQQIKHLRIKTYNDRAREYITALVTEVFKTNSTNKSTTGNEPPSPDIYNPQFDEQSIASIEVSLLKIITAEDLQIIKSTAIEIATSSIELQLKPSGIGYERDKDLGTNRTVFSILGPHSGQYGDIFIIFKREILHHPDANFSIQSATSYASGKAFIWRPWLRPDPMTDKDRIELFHKTKLHVAISGYEYATALELIAVTNPNEGEKTININLETLLNGWKNLESHRRIEAHLPQLIPLDYIQHVYTTKSIFDSFDANKQETIRTTFENNLSVVSFQSREQYEELVSKELITKFGQRDTPSLSRPIQGSVITIPSTDFRDHYVLPLTISQALTQYKIDHSNISNDITMYIYWQVMNGDMMLTLSNEQIDPNKQQETLKCLICYLAEKPSTKDASYHEQASYLHNGLPFQHYIFINERKYAAESTAFYLGCNTDDLMTFCLEIQRSTGKVILSHAGPNMIYTQQTISYTFSKETVNLADLEYIHVSAGVHTVLIRNLSVTFEKESKPLNNSDTTTENVQSDQVYDNIRNQPHRNVSTAFSPSNIVQRSIQNSDLDEEWFKLHRNGNNGSSRLHEWTIFDRPPCIKEENYPASKTKSTATTVNSKMCGSMFGMAIGDALGAHVESRPHSYLVEHPVRDLQGGGTWGLEKGQWTDDTSMGLCLAISLIVRQGFDAYDQLVRYKWWWKYGYMTSTGRCFDIDHATSQSLGQFVDKQEVFIKKYNIPRESIDSLTTEQSKKFHNDFSTQCSEKGVAGNGALMRLAPLPLFFFRSPRDAIYYAGESALLTHGDIKARDACRYYAALICGAMIDHSKRDLLDNKFYHSCLEKKWFGDDQLVPEIKAIAEGSFKKKGYEAGIRGKGYIVMALEAALWAFWDSNSFEDGALKAVNLGDDTDTTAAIYGQLAGAVYGVERLPERWVAQLYARNYIEWLAQWLNYRGNEWICVRNICDHSNISNDITMYIYWQVMNGDMMLTLSNEQIDPNKQQETLKCLICYLAEKPSTKDASYHEQASYLHNGLPFQHYIFINERKYAAESTAFYLGCNTDDLMTFCLEIQRSTGKVILSHAGPNMIYTQQTISYTFSKETVN</sequence>
<evidence type="ECO:0000256" key="11">
    <source>
        <dbReference type="ARBA" id="ARBA00049015"/>
    </source>
</evidence>
<name>A0A814USB1_9BILA</name>
<protein>
    <recommendedName>
        <fullName evidence="4">ADP-ribosylhydrolase ARH3</fullName>
        <ecNumber evidence="2">3.2.1.143</ecNumber>
    </recommendedName>
    <alternativeName>
        <fullName evidence="5">ADP-ribose glycohydrolase ARH3</fullName>
    </alternativeName>
    <alternativeName>
        <fullName evidence="6">ADP-ribosylhydrolase 3</fullName>
    </alternativeName>
    <alternativeName>
        <fullName evidence="9">O-acetyl-ADP-ribose deacetylase ARH3</fullName>
    </alternativeName>
    <alternativeName>
        <fullName evidence="10">Poly(ADP-ribose) glycohydrolase ARH3</fullName>
    </alternativeName>
    <alternativeName>
        <fullName evidence="8">[Protein ADP-ribosylarginine] hydrolase-like protein 2</fullName>
    </alternativeName>
    <alternativeName>
        <fullName evidence="7">[Protein ADP-ribosylserine] hydrolase</fullName>
    </alternativeName>
</protein>
<organism evidence="13 15">
    <name type="scientific">Didymodactylos carnosus</name>
    <dbReference type="NCBI Taxonomy" id="1234261"/>
    <lineage>
        <taxon>Eukaryota</taxon>
        <taxon>Metazoa</taxon>
        <taxon>Spiralia</taxon>
        <taxon>Gnathifera</taxon>
        <taxon>Rotifera</taxon>
        <taxon>Eurotatoria</taxon>
        <taxon>Bdelloidea</taxon>
        <taxon>Philodinida</taxon>
        <taxon>Philodinidae</taxon>
        <taxon>Didymodactylos</taxon>
    </lineage>
</organism>
<comment type="cofactor">
    <cofactor evidence="12">
        <name>Mg(2+)</name>
        <dbReference type="ChEBI" id="CHEBI:18420"/>
    </cofactor>
    <text evidence="12">Binds 2 magnesium ions per subunit.</text>
</comment>
<evidence type="ECO:0000256" key="6">
    <source>
        <dbReference type="ARBA" id="ARBA00042471"/>
    </source>
</evidence>
<dbReference type="Proteomes" id="UP000681722">
    <property type="component" value="Unassembled WGS sequence"/>
</dbReference>
<evidence type="ECO:0000256" key="4">
    <source>
        <dbReference type="ARBA" id="ARBA00041057"/>
    </source>
</evidence>
<evidence type="ECO:0000256" key="10">
    <source>
        <dbReference type="ARBA" id="ARBA00043193"/>
    </source>
</evidence>
<evidence type="ECO:0000313" key="14">
    <source>
        <dbReference type="EMBL" id="CAF3941315.1"/>
    </source>
</evidence>
<evidence type="ECO:0000256" key="1">
    <source>
        <dbReference type="ARBA" id="ARBA00010702"/>
    </source>
</evidence>
<evidence type="ECO:0000256" key="12">
    <source>
        <dbReference type="PIRSR" id="PIRSR605502-1"/>
    </source>
</evidence>
<feature type="binding site" evidence="12">
    <location>
        <position position="1053"/>
    </location>
    <ligand>
        <name>Mg(2+)</name>
        <dbReference type="ChEBI" id="CHEBI:18420"/>
        <label>1</label>
    </ligand>
</feature>
<feature type="binding site" evidence="12">
    <location>
        <position position="812"/>
    </location>
    <ligand>
        <name>Mg(2+)</name>
        <dbReference type="ChEBI" id="CHEBI:18420"/>
        <label>1</label>
    </ligand>
</feature>
<keyword evidence="12" id="KW-0460">Magnesium</keyword>